<dbReference type="SUPFAM" id="SSF52540">
    <property type="entry name" value="P-loop containing nucleoside triphosphate hydrolases"/>
    <property type="match status" value="2"/>
</dbReference>
<dbReference type="GO" id="GO:0016787">
    <property type="term" value="F:hydrolase activity"/>
    <property type="evidence" value="ECO:0007669"/>
    <property type="project" value="UniProtKB-KW"/>
</dbReference>
<dbReference type="InterPro" id="IPR001650">
    <property type="entry name" value="Helicase_C-like"/>
</dbReference>
<evidence type="ECO:0000256" key="8">
    <source>
        <dbReference type="ARBA" id="ARBA00029956"/>
    </source>
</evidence>
<dbReference type="CDD" id="cd18793">
    <property type="entry name" value="SF2_C_SNF"/>
    <property type="match status" value="1"/>
</dbReference>
<organism evidence="12 13">
    <name type="scientific">Caenorhabditis nigoni</name>
    <dbReference type="NCBI Taxonomy" id="1611254"/>
    <lineage>
        <taxon>Eukaryota</taxon>
        <taxon>Metazoa</taxon>
        <taxon>Ecdysozoa</taxon>
        <taxon>Nematoda</taxon>
        <taxon>Chromadorea</taxon>
        <taxon>Rhabditida</taxon>
        <taxon>Rhabditina</taxon>
        <taxon>Rhabditomorpha</taxon>
        <taxon>Rhabditoidea</taxon>
        <taxon>Rhabditidae</taxon>
        <taxon>Peloderinae</taxon>
        <taxon>Caenorhabditis</taxon>
    </lineage>
</organism>
<feature type="compositionally biased region" description="Basic and acidic residues" evidence="9">
    <location>
        <begin position="1002"/>
        <end position="1020"/>
    </location>
</feature>
<comment type="caution">
    <text evidence="12">The sequence shown here is derived from an EMBL/GenBank/DDBJ whole genome shotgun (WGS) entry which is preliminary data.</text>
</comment>
<evidence type="ECO:0000256" key="4">
    <source>
        <dbReference type="ARBA" id="ARBA00022776"/>
    </source>
</evidence>
<dbReference type="SMART" id="SM00490">
    <property type="entry name" value="HELICc"/>
    <property type="match status" value="1"/>
</dbReference>
<evidence type="ECO:0000256" key="6">
    <source>
        <dbReference type="ARBA" id="ARBA00023306"/>
    </source>
</evidence>
<dbReference type="SMART" id="SM00487">
    <property type="entry name" value="DEXDc"/>
    <property type="match status" value="1"/>
</dbReference>
<dbReference type="Proteomes" id="UP000230233">
    <property type="component" value="Chromosome X"/>
</dbReference>
<comment type="function">
    <text evidence="7">Involved in mitotic DNA repair and meiotic recombination. Functions in the recombinational DNA repair pathway. Essential for interhomolog gene conversion (GC), but may have a less important role in intersister GC than spn-A/Rad51. In the presence of DNA, spn-A/Rad51 enhances the ATPase activity of okr/Rad54.</text>
</comment>
<dbReference type="InterPro" id="IPR038718">
    <property type="entry name" value="SNF2-like_sf"/>
</dbReference>
<evidence type="ECO:0000259" key="10">
    <source>
        <dbReference type="PROSITE" id="PS51192"/>
    </source>
</evidence>
<feature type="compositionally biased region" description="Acidic residues" evidence="9">
    <location>
        <begin position="157"/>
        <end position="167"/>
    </location>
</feature>
<protein>
    <recommendedName>
        <fullName evidence="2">DNA repair and recombination protein RAD54-like</fullName>
    </recommendedName>
    <alternativeName>
        <fullName evidence="8">Protein okra</fullName>
    </alternativeName>
</protein>
<dbReference type="GO" id="GO:0008094">
    <property type="term" value="F:ATP-dependent activity, acting on DNA"/>
    <property type="evidence" value="ECO:0007669"/>
    <property type="project" value="TreeGrafter"/>
</dbReference>
<keyword evidence="5" id="KW-0378">Hydrolase</keyword>
<dbReference type="STRING" id="1611254.A0A2G5SLH4"/>
<feature type="compositionally biased region" description="Acidic residues" evidence="9">
    <location>
        <begin position="181"/>
        <end position="209"/>
    </location>
</feature>
<keyword evidence="4" id="KW-0498">Mitosis</keyword>
<evidence type="ECO:0000256" key="7">
    <source>
        <dbReference type="ARBA" id="ARBA00024776"/>
    </source>
</evidence>
<dbReference type="InterPro" id="IPR050496">
    <property type="entry name" value="SNF2_RAD54_helicase_repair"/>
</dbReference>
<dbReference type="EMBL" id="PDUG01000006">
    <property type="protein sequence ID" value="PIC15910.1"/>
    <property type="molecule type" value="Genomic_DNA"/>
</dbReference>
<dbReference type="PANTHER" id="PTHR45629">
    <property type="entry name" value="SNF2/RAD54 FAMILY MEMBER"/>
    <property type="match status" value="1"/>
</dbReference>
<dbReference type="GO" id="GO:0005634">
    <property type="term" value="C:nucleus"/>
    <property type="evidence" value="ECO:0007669"/>
    <property type="project" value="TreeGrafter"/>
</dbReference>
<dbReference type="GO" id="GO:0051301">
    <property type="term" value="P:cell division"/>
    <property type="evidence" value="ECO:0007669"/>
    <property type="project" value="UniProtKB-KW"/>
</dbReference>
<keyword evidence="3" id="KW-0132">Cell division</keyword>
<feature type="region of interest" description="Disordered" evidence="9">
    <location>
        <begin position="111"/>
        <end position="134"/>
    </location>
</feature>
<feature type="region of interest" description="Disordered" evidence="9">
    <location>
        <begin position="153"/>
        <end position="235"/>
    </location>
</feature>
<evidence type="ECO:0000256" key="2">
    <source>
        <dbReference type="ARBA" id="ARBA00015341"/>
    </source>
</evidence>
<dbReference type="OrthoDB" id="448448at2759"/>
<feature type="compositionally biased region" description="Pro residues" evidence="9">
    <location>
        <begin position="119"/>
        <end position="134"/>
    </location>
</feature>
<accession>A0A2G5SLH4</accession>
<evidence type="ECO:0000313" key="12">
    <source>
        <dbReference type="EMBL" id="PIC15910.1"/>
    </source>
</evidence>
<evidence type="ECO:0000259" key="11">
    <source>
        <dbReference type="PROSITE" id="PS51194"/>
    </source>
</evidence>
<dbReference type="InterPro" id="IPR027417">
    <property type="entry name" value="P-loop_NTPase"/>
</dbReference>
<dbReference type="FunFam" id="3.40.50.10810:FF:000119">
    <property type="entry name" value="CSB (Cockayne Syndrome B) homolog"/>
    <property type="match status" value="1"/>
</dbReference>
<sequence length="1046" mass="121004">MMNQERQKRVKNSLSYDRIWVILMIFRQSIGVKTMESFWRVLGHLLRVGPTEIHRHKSETRAKLLLRLQGFPVSGKFFLPEKRDKTVPCSSEQLRIMRDAAARGEMIDFDDDGNQVRVAPPPNHSAPSPLPPPIVAANVKKEEYNHEEALKKAFGSDCEEDSDEESVSDGPSRSPSPTVGGDEDEEYKVEDDPEFVVEDEDEMEDEEEDTPTRRGSSDDSRSPRGGSRRRRRAIKDDNRNRNFFKRYESLPADDEDYTITRNVESESGLSSRPWKVDTKAWNRLFPFQKEGVQWLQTKMDHRSGGILADEMGLGKTIQTCIFLRSIAETQRTSYKYKGLDTCLIVCPVSVTHQWVEKLHEWFPRVRVFLLHQTSSTGRESNDRILKKLGKKSRYYPDGAVVLTTYGTFTTLHKCIVPLPWQVVILDEGHHIRNDDTKCAEAMRQLTTTQRFILTGTPFQNRLKEFWKLIDFVNPGRLSDAKTFDKCFIRIINAGAYINCSPEAATKAYQCLMALHCAIKPLILRRLQKDHKAELNLTDIEEVMISCELSPRQRRIYQEFLQSPEVLAILERSIKAFGGINKLGDICNHPGIFRKMKPESEKFGRLHDSGKVAMLFRLFRKWFKTPDNRVVLFTQRLAVIDMLAFYLDRKKIGYCSLTGNNSMPERTRILKQFEEDLSIKVFLMTTRTGGLGLNLESANKAVIFDPDWNPQADNQAKMRIYRMGQQHKVTIVRLVSNGSIEDRKYFKQIQKENLAEQLLNNADVNHTIPNNTLKDLFTLKPAGLKGSDIGVYIEGDIVPEEGLKSNNKDLKKKAKKDLKHKLEGFEDKKLLLSLFDDDKLVAMRNHARTVQDGARLRAPERKRINEAVESAVKSLLHTEGRLAHGWKKEFHRHLRQSGLKRIKSEYNVEEEEIDKSFWDSITPRFRCNDDKRELDKIVRCARLLRDFLEQCPDGKDEKFLKKILSKELDFTDPTQTFFFREIISTIAIYNEDTDRWTLKKMYQEERSKRKDSAHTSEDPPRSKKHRRSLEDSSNQPSTSAQAYQNDN</sequence>
<evidence type="ECO:0000256" key="1">
    <source>
        <dbReference type="ARBA" id="ARBA00011467"/>
    </source>
</evidence>
<feature type="domain" description="Helicase ATP-binding" evidence="10">
    <location>
        <begin position="296"/>
        <end position="475"/>
    </location>
</feature>
<evidence type="ECO:0000313" key="13">
    <source>
        <dbReference type="Proteomes" id="UP000230233"/>
    </source>
</evidence>
<dbReference type="GO" id="GO:0006283">
    <property type="term" value="P:transcription-coupled nucleotide-excision repair"/>
    <property type="evidence" value="ECO:0007669"/>
    <property type="project" value="TreeGrafter"/>
</dbReference>
<reference evidence="13" key="1">
    <citation type="submission" date="2017-10" db="EMBL/GenBank/DDBJ databases">
        <title>Rapid genome shrinkage in a self-fertile nematode reveals novel sperm competition proteins.</title>
        <authorList>
            <person name="Yin D."/>
            <person name="Schwarz E.M."/>
            <person name="Thomas C.G."/>
            <person name="Felde R.L."/>
            <person name="Korf I.F."/>
            <person name="Cutter A.D."/>
            <person name="Schartner C.M."/>
            <person name="Ralston E.J."/>
            <person name="Meyer B.J."/>
            <person name="Haag E.S."/>
        </authorList>
    </citation>
    <scope>NUCLEOTIDE SEQUENCE [LARGE SCALE GENOMIC DNA]</scope>
    <source>
        <strain evidence="13">JU1422</strain>
    </source>
</reference>
<comment type="subunit">
    <text evidence="1">Interacts (via N-terminus) with spn-A/Rad51.</text>
</comment>
<dbReference type="InterPro" id="IPR014001">
    <property type="entry name" value="Helicase_ATP-bd"/>
</dbReference>
<dbReference type="Gene3D" id="3.40.50.300">
    <property type="entry name" value="P-loop containing nucleotide triphosphate hydrolases"/>
    <property type="match status" value="1"/>
</dbReference>
<dbReference type="PANTHER" id="PTHR45629:SF7">
    <property type="entry name" value="DNA EXCISION REPAIR PROTEIN ERCC-6-RELATED"/>
    <property type="match status" value="1"/>
</dbReference>
<name>A0A2G5SLH4_9PELO</name>
<dbReference type="Pfam" id="PF00271">
    <property type="entry name" value="Helicase_C"/>
    <property type="match status" value="1"/>
</dbReference>
<feature type="compositionally biased region" description="Basic and acidic residues" evidence="9">
    <location>
        <begin position="210"/>
        <end position="222"/>
    </location>
</feature>
<dbReference type="AlphaFoldDB" id="A0A2G5SLH4"/>
<keyword evidence="6" id="KW-0131">Cell cycle</keyword>
<evidence type="ECO:0000256" key="3">
    <source>
        <dbReference type="ARBA" id="ARBA00022618"/>
    </source>
</evidence>
<feature type="region of interest" description="Disordered" evidence="9">
    <location>
        <begin position="1002"/>
        <end position="1046"/>
    </location>
</feature>
<dbReference type="GO" id="GO:0005524">
    <property type="term" value="F:ATP binding"/>
    <property type="evidence" value="ECO:0007669"/>
    <property type="project" value="InterPro"/>
</dbReference>
<feature type="domain" description="Helicase C-terminal" evidence="11">
    <location>
        <begin position="613"/>
        <end position="775"/>
    </location>
</feature>
<dbReference type="Gene3D" id="3.40.50.10810">
    <property type="entry name" value="Tandem AAA-ATPase domain"/>
    <property type="match status" value="1"/>
</dbReference>
<evidence type="ECO:0000256" key="9">
    <source>
        <dbReference type="SAM" id="MobiDB-lite"/>
    </source>
</evidence>
<dbReference type="PROSITE" id="PS51192">
    <property type="entry name" value="HELICASE_ATP_BIND_1"/>
    <property type="match status" value="1"/>
</dbReference>
<dbReference type="InterPro" id="IPR049730">
    <property type="entry name" value="SNF2/RAD54-like_C"/>
</dbReference>
<gene>
    <name evidence="12" type="primary">Cnig_chr_X.g22706</name>
    <name evidence="12" type="ORF">B9Z55_022706</name>
</gene>
<evidence type="ECO:0000256" key="5">
    <source>
        <dbReference type="ARBA" id="ARBA00022801"/>
    </source>
</evidence>
<dbReference type="PROSITE" id="PS51194">
    <property type="entry name" value="HELICASE_CTER"/>
    <property type="match status" value="1"/>
</dbReference>
<proteinExistence type="predicted"/>
<dbReference type="InterPro" id="IPR000330">
    <property type="entry name" value="SNF2_N"/>
</dbReference>
<feature type="compositionally biased region" description="Polar residues" evidence="9">
    <location>
        <begin position="1030"/>
        <end position="1046"/>
    </location>
</feature>
<keyword evidence="13" id="KW-1185">Reference proteome</keyword>
<dbReference type="Pfam" id="PF00176">
    <property type="entry name" value="SNF2-rel_dom"/>
    <property type="match status" value="1"/>
</dbReference>